<dbReference type="EMBL" id="LR130778">
    <property type="protein sequence ID" value="VDN48296.1"/>
    <property type="molecule type" value="Genomic_DNA"/>
</dbReference>
<evidence type="ECO:0000256" key="1">
    <source>
        <dbReference type="ARBA" id="ARBA00004651"/>
    </source>
</evidence>
<feature type="transmembrane region" description="Helical" evidence="6">
    <location>
        <begin position="125"/>
        <end position="146"/>
    </location>
</feature>
<dbReference type="PANTHER" id="PTHR32196">
    <property type="entry name" value="ABC TRANSPORTER PERMEASE PROTEIN YPHD-RELATED-RELATED"/>
    <property type="match status" value="1"/>
</dbReference>
<dbReference type="PANTHER" id="PTHR32196:SF72">
    <property type="entry name" value="RIBOSE IMPORT PERMEASE PROTEIN RBSC"/>
    <property type="match status" value="1"/>
</dbReference>
<evidence type="ECO:0000256" key="2">
    <source>
        <dbReference type="ARBA" id="ARBA00022475"/>
    </source>
</evidence>
<dbReference type="GO" id="GO:0022857">
    <property type="term" value="F:transmembrane transporter activity"/>
    <property type="evidence" value="ECO:0007669"/>
    <property type="project" value="InterPro"/>
</dbReference>
<evidence type="ECO:0000256" key="6">
    <source>
        <dbReference type="SAM" id="Phobius"/>
    </source>
</evidence>
<comment type="subcellular location">
    <subcellularLocation>
        <location evidence="1">Cell membrane</location>
        <topology evidence="1">Multi-pass membrane protein</topology>
    </subcellularLocation>
</comment>
<feature type="transmembrane region" description="Helical" evidence="6">
    <location>
        <begin position="248"/>
        <end position="271"/>
    </location>
</feature>
<evidence type="ECO:0000313" key="8">
    <source>
        <dbReference type="Proteomes" id="UP000279029"/>
    </source>
</evidence>
<dbReference type="Pfam" id="PF02653">
    <property type="entry name" value="BPD_transp_2"/>
    <property type="match status" value="1"/>
</dbReference>
<feature type="transmembrane region" description="Helical" evidence="6">
    <location>
        <begin position="283"/>
        <end position="304"/>
    </location>
</feature>
<feature type="transmembrane region" description="Helical" evidence="6">
    <location>
        <begin position="219"/>
        <end position="242"/>
    </location>
</feature>
<reference evidence="7 8" key="1">
    <citation type="submission" date="2018-09" db="EMBL/GenBank/DDBJ databases">
        <authorList>
            <person name="Postec A."/>
        </authorList>
    </citation>
    <scope>NUCLEOTIDE SEQUENCE [LARGE SCALE GENOMIC DNA]</scope>
    <source>
        <strain evidence="7">70B-A</strain>
    </source>
</reference>
<dbReference type="Proteomes" id="UP000279029">
    <property type="component" value="Chromosome"/>
</dbReference>
<evidence type="ECO:0000256" key="3">
    <source>
        <dbReference type="ARBA" id="ARBA00022692"/>
    </source>
</evidence>
<keyword evidence="5 6" id="KW-0472">Membrane</keyword>
<keyword evidence="4 6" id="KW-1133">Transmembrane helix</keyword>
<feature type="transmembrane region" description="Helical" evidence="6">
    <location>
        <begin position="20"/>
        <end position="39"/>
    </location>
</feature>
<feature type="transmembrane region" description="Helical" evidence="6">
    <location>
        <begin position="51"/>
        <end position="72"/>
    </location>
</feature>
<dbReference type="GO" id="GO:0005886">
    <property type="term" value="C:plasma membrane"/>
    <property type="evidence" value="ECO:0007669"/>
    <property type="project" value="UniProtKB-SubCell"/>
</dbReference>
<evidence type="ECO:0000313" key="7">
    <source>
        <dbReference type="EMBL" id="VDN48296.1"/>
    </source>
</evidence>
<keyword evidence="2" id="KW-1003">Cell membrane</keyword>
<dbReference type="CDD" id="cd06579">
    <property type="entry name" value="TM_PBP1_transp_AraH_like"/>
    <property type="match status" value="1"/>
</dbReference>
<name>A0A3P7S082_9FIRM</name>
<dbReference type="RefSeq" id="WP_172596219.1">
    <property type="nucleotide sequence ID" value="NZ_LR130778.1"/>
</dbReference>
<feature type="transmembrane region" description="Helical" evidence="6">
    <location>
        <begin position="92"/>
        <end position="113"/>
    </location>
</feature>
<evidence type="ECO:0008006" key="9">
    <source>
        <dbReference type="Google" id="ProtNLM"/>
    </source>
</evidence>
<evidence type="ECO:0000256" key="5">
    <source>
        <dbReference type="ARBA" id="ARBA00023136"/>
    </source>
</evidence>
<gene>
    <name evidence="7" type="ORF">PATL70BA_2401</name>
</gene>
<keyword evidence="3 6" id="KW-0812">Transmembrane</keyword>
<dbReference type="AlphaFoldDB" id="A0A3P7S082"/>
<sequence length="325" mass="35130">MTKQIRLGSIFNTLLKEYTIVFGIMVLVIITSIVEPRFMTSGNMVNIMRQFGPLILVALGMTFVILAGFIDLSVTGQLFLVAVIVMKLIDPIGQIPAMFVGIAFGGLFGYFNSKVIIFSGALTQAEALFITYGLSTAYIGIGQMISNGKTMNMSIDLTSSYSAFQYVGLGFIGPFSISFVIFLFAIFILYFFQSKTYMGRSVMLTGGNKTAARIAGIPIYRSITIVYMICGIMTAIGAIVFMSRATTVTSAMSIGLETDVILAVVLGGTYLGGGRGSVLRTIIGALIVILISNCMNLLGITIFWQDITRGAILIIAIWLDARKNN</sequence>
<feature type="transmembrane region" description="Helical" evidence="6">
    <location>
        <begin position="166"/>
        <end position="192"/>
    </location>
</feature>
<dbReference type="KEGG" id="cbar:PATL70BA_2401"/>
<accession>A0A3P7S082</accession>
<proteinExistence type="predicted"/>
<evidence type="ECO:0000256" key="4">
    <source>
        <dbReference type="ARBA" id="ARBA00022989"/>
    </source>
</evidence>
<organism evidence="7 8">
    <name type="scientific">Petrocella atlantisensis</name>
    <dbReference type="NCBI Taxonomy" id="2173034"/>
    <lineage>
        <taxon>Bacteria</taxon>
        <taxon>Bacillati</taxon>
        <taxon>Bacillota</taxon>
        <taxon>Clostridia</taxon>
        <taxon>Lachnospirales</taxon>
        <taxon>Vallitaleaceae</taxon>
        <taxon>Petrocella</taxon>
    </lineage>
</organism>
<keyword evidence="8" id="KW-1185">Reference proteome</keyword>
<protein>
    <recommendedName>
        <fullName evidence="9">ABC transporter permease</fullName>
    </recommendedName>
</protein>
<dbReference type="InterPro" id="IPR001851">
    <property type="entry name" value="ABC_transp_permease"/>
</dbReference>